<accession>A0A6J1BVU4</accession>
<dbReference type="RefSeq" id="XP_022133147.1">
    <property type="nucleotide sequence ID" value="XM_022277455.1"/>
</dbReference>
<evidence type="ECO:0000256" key="2">
    <source>
        <dbReference type="ARBA" id="ARBA00022801"/>
    </source>
</evidence>
<dbReference type="KEGG" id="mcha:111005820"/>
<feature type="chain" id="PRO_5026864749" evidence="5">
    <location>
        <begin position="23"/>
        <end position="131"/>
    </location>
</feature>
<proteinExistence type="inferred from homology"/>
<organism evidence="6 7">
    <name type="scientific">Momordica charantia</name>
    <name type="common">Bitter gourd</name>
    <name type="synonym">Balsam pear</name>
    <dbReference type="NCBI Taxonomy" id="3673"/>
    <lineage>
        <taxon>Eukaryota</taxon>
        <taxon>Viridiplantae</taxon>
        <taxon>Streptophyta</taxon>
        <taxon>Embryophyta</taxon>
        <taxon>Tracheophyta</taxon>
        <taxon>Spermatophyta</taxon>
        <taxon>Magnoliopsida</taxon>
        <taxon>eudicotyledons</taxon>
        <taxon>Gunneridae</taxon>
        <taxon>Pentapetalae</taxon>
        <taxon>rosids</taxon>
        <taxon>fabids</taxon>
        <taxon>Cucurbitales</taxon>
        <taxon>Cucurbitaceae</taxon>
        <taxon>Momordiceae</taxon>
        <taxon>Momordica</taxon>
    </lineage>
</organism>
<evidence type="ECO:0000256" key="5">
    <source>
        <dbReference type="SAM" id="SignalP"/>
    </source>
</evidence>
<dbReference type="Proteomes" id="UP000504603">
    <property type="component" value="Unplaced"/>
</dbReference>
<keyword evidence="2" id="KW-0378">Hydrolase</keyword>
<keyword evidence="6" id="KW-1185">Reference proteome</keyword>
<evidence type="ECO:0000256" key="3">
    <source>
        <dbReference type="ARBA" id="ARBA00022963"/>
    </source>
</evidence>
<protein>
    <submittedName>
        <fullName evidence="7">GDSL esterase/lipase At5g03610-like</fullName>
    </submittedName>
</protein>
<evidence type="ECO:0000256" key="1">
    <source>
        <dbReference type="ARBA" id="ARBA00008668"/>
    </source>
</evidence>
<dbReference type="GeneID" id="111005820"/>
<keyword evidence="3" id="KW-0442">Lipid degradation</keyword>
<dbReference type="Gene3D" id="3.40.50.1110">
    <property type="entry name" value="SGNH hydrolase"/>
    <property type="match status" value="1"/>
</dbReference>
<dbReference type="GO" id="GO:0016042">
    <property type="term" value="P:lipid catabolic process"/>
    <property type="evidence" value="ECO:0007669"/>
    <property type="project" value="UniProtKB-KW"/>
</dbReference>
<name>A0A6J1BVU4_MOMCH</name>
<dbReference type="InterPro" id="IPR001087">
    <property type="entry name" value="GDSL"/>
</dbReference>
<dbReference type="OrthoDB" id="1600564at2759"/>
<comment type="similarity">
    <text evidence="1">Belongs to the 'GDSL' lipolytic enzyme family.</text>
</comment>
<keyword evidence="5" id="KW-0732">Signal</keyword>
<feature type="signal peptide" evidence="5">
    <location>
        <begin position="1"/>
        <end position="22"/>
    </location>
</feature>
<dbReference type="Pfam" id="PF00657">
    <property type="entry name" value="Lipase_GDSL"/>
    <property type="match status" value="1"/>
</dbReference>
<dbReference type="GO" id="GO:0016788">
    <property type="term" value="F:hydrolase activity, acting on ester bonds"/>
    <property type="evidence" value="ECO:0007669"/>
    <property type="project" value="InterPro"/>
</dbReference>
<gene>
    <name evidence="7" type="primary">LOC111005820</name>
</gene>
<reference evidence="7" key="1">
    <citation type="submission" date="2025-08" db="UniProtKB">
        <authorList>
            <consortium name="RefSeq"/>
        </authorList>
    </citation>
    <scope>IDENTIFICATION</scope>
    <source>
        <strain evidence="7">OHB3-1</strain>
    </source>
</reference>
<evidence type="ECO:0000313" key="6">
    <source>
        <dbReference type="Proteomes" id="UP000504603"/>
    </source>
</evidence>
<dbReference type="PANTHER" id="PTHR46020">
    <property type="entry name" value="OSJNBB0059K02.9 PROTEIN"/>
    <property type="match status" value="1"/>
</dbReference>
<dbReference type="PANTHER" id="PTHR46020:SF32">
    <property type="entry name" value="GDSL ESTERASE_LIPASE"/>
    <property type="match status" value="1"/>
</dbReference>
<sequence>MESTKLFFPLLFISLMAGQGLGGHYSIHKHFEATNKLFVFGDSYVDTSNEISNDSFIKYPYGIIFLGKPDGRNSDGYVLTDYFASFLNLESSIPYMQLYDVVNPELLDGVNFAFGGTGVFDTQIHKFLRQT</sequence>
<keyword evidence="4" id="KW-0443">Lipid metabolism</keyword>
<evidence type="ECO:0000256" key="4">
    <source>
        <dbReference type="ARBA" id="ARBA00023098"/>
    </source>
</evidence>
<evidence type="ECO:0000313" key="7">
    <source>
        <dbReference type="RefSeq" id="XP_022133147.1"/>
    </source>
</evidence>
<dbReference type="AlphaFoldDB" id="A0A6J1BVU4"/>
<dbReference type="InterPro" id="IPR036514">
    <property type="entry name" value="SGNH_hydro_sf"/>
</dbReference>